<reference evidence="1 2" key="1">
    <citation type="journal article" date="2018" name="Science">
        <title>The opium poppy genome and morphinan production.</title>
        <authorList>
            <person name="Guo L."/>
            <person name="Winzer T."/>
            <person name="Yang X."/>
            <person name="Li Y."/>
            <person name="Ning Z."/>
            <person name="He Z."/>
            <person name="Teodor R."/>
            <person name="Lu Y."/>
            <person name="Bowser T.A."/>
            <person name="Graham I.A."/>
            <person name="Ye K."/>
        </authorList>
    </citation>
    <scope>NUCLEOTIDE SEQUENCE [LARGE SCALE GENOMIC DNA]</scope>
    <source>
        <strain evidence="2">cv. HN1</strain>
        <tissue evidence="1">Leaves</tissue>
    </source>
</reference>
<gene>
    <name evidence="1" type="ORF">C5167_050875</name>
</gene>
<evidence type="ECO:0000313" key="2">
    <source>
        <dbReference type="Proteomes" id="UP000316621"/>
    </source>
</evidence>
<name>A0A4Y7KPX9_PAPSO</name>
<proteinExistence type="predicted"/>
<organism evidence="1 2">
    <name type="scientific">Papaver somniferum</name>
    <name type="common">Opium poppy</name>
    <dbReference type="NCBI Taxonomy" id="3469"/>
    <lineage>
        <taxon>Eukaryota</taxon>
        <taxon>Viridiplantae</taxon>
        <taxon>Streptophyta</taxon>
        <taxon>Embryophyta</taxon>
        <taxon>Tracheophyta</taxon>
        <taxon>Spermatophyta</taxon>
        <taxon>Magnoliopsida</taxon>
        <taxon>Ranunculales</taxon>
        <taxon>Papaveraceae</taxon>
        <taxon>Papaveroideae</taxon>
        <taxon>Papaver</taxon>
    </lineage>
</organism>
<dbReference type="Gramene" id="RZC75393">
    <property type="protein sequence ID" value="RZC75393"/>
    <property type="gene ID" value="C5167_050875"/>
</dbReference>
<sequence length="160" mass="18185">MIMVAMIRHLNQMFKGSSFLINEFFLRIRFSEYKTSSWQFNGWHQGIERPSSLNFQSQLNLVVVKNRRASASIMSSFFVASDVVPSSSAGEDRIVQPAMFTFELLRDSTLILQLIDMDVVSCKNVSLSLQVLLSITDSELGLLDKVEDVEYEKSTVNAYL</sequence>
<keyword evidence="2" id="KW-1185">Reference proteome</keyword>
<evidence type="ECO:0000313" key="1">
    <source>
        <dbReference type="EMBL" id="RZC75393.1"/>
    </source>
</evidence>
<dbReference type="Proteomes" id="UP000316621">
    <property type="component" value="Chromosome 8"/>
</dbReference>
<dbReference type="AlphaFoldDB" id="A0A4Y7KPX9"/>
<accession>A0A4Y7KPX9</accession>
<protein>
    <submittedName>
        <fullName evidence="1">Uncharacterized protein</fullName>
    </submittedName>
</protein>
<dbReference type="EMBL" id="CM010722">
    <property type="protein sequence ID" value="RZC75393.1"/>
    <property type="molecule type" value="Genomic_DNA"/>
</dbReference>